<dbReference type="Proteomes" id="UP000694846">
    <property type="component" value="Unplaced"/>
</dbReference>
<keyword evidence="3" id="KW-1185">Reference proteome</keyword>
<dbReference type="GO" id="GO:0045202">
    <property type="term" value="C:synapse"/>
    <property type="evidence" value="ECO:0007669"/>
    <property type="project" value="TreeGrafter"/>
</dbReference>
<evidence type="ECO:0000259" key="2">
    <source>
        <dbReference type="PROSITE" id="PS50858"/>
    </source>
</evidence>
<dbReference type="GeneID" id="112683318"/>
<dbReference type="CTD" id="41938"/>
<reference evidence="4" key="1">
    <citation type="submission" date="2025-08" db="UniProtKB">
        <authorList>
            <consortium name="RefSeq"/>
        </authorList>
    </citation>
    <scope>IDENTIFICATION</scope>
    <source>
        <tissue evidence="4">Whole body</tissue>
    </source>
</reference>
<sequence>MFNGITSQMSSWIGKKQEDVEETVPSPKTELPEEYIEKKDDLSPTKPSSKLELLGNVKNQMSSWLGSGISGLRKSDSEVVPDPPAELLQETTKENFKEKEDDNSSATGDPDTPISEGEDDLGNTQGGNVSTKALQGAKSIGSFLYSAVNKAGKTVSEAGAKIKKTVGENSILGELNKEQESFLKDKKDNEAAAVPPWIGHPNEEAVKAECLALSTDRRNFVRSPPVGIDFSFNYETSYPVAMAILAEDPNLEKMRFDLVPKIINEENFWQNYFYRVNLICNASNLESLESTDYNTASSNVNSDLTDTTNTDTYKYVKESEFVSDTFAEHDTNEIEEIRKSLKESLGVETSENEEHWENELEAELQEYEIIKNNEDGHTDNTKTGFSEKYDLK</sequence>
<dbReference type="OrthoDB" id="47923at2759"/>
<dbReference type="GO" id="GO:0005794">
    <property type="term" value="C:Golgi apparatus"/>
    <property type="evidence" value="ECO:0007669"/>
    <property type="project" value="TreeGrafter"/>
</dbReference>
<organism evidence="3 4">
    <name type="scientific">Sipha flava</name>
    <name type="common">yellow sugarcane aphid</name>
    <dbReference type="NCBI Taxonomy" id="143950"/>
    <lineage>
        <taxon>Eukaryota</taxon>
        <taxon>Metazoa</taxon>
        <taxon>Ecdysozoa</taxon>
        <taxon>Arthropoda</taxon>
        <taxon>Hexapoda</taxon>
        <taxon>Insecta</taxon>
        <taxon>Pterygota</taxon>
        <taxon>Neoptera</taxon>
        <taxon>Paraneoptera</taxon>
        <taxon>Hemiptera</taxon>
        <taxon>Sternorrhyncha</taxon>
        <taxon>Aphidomorpha</taxon>
        <taxon>Aphidoidea</taxon>
        <taxon>Aphididae</taxon>
        <taxon>Sipha</taxon>
    </lineage>
</organism>
<dbReference type="RefSeq" id="XP_025410078.1">
    <property type="nucleotide sequence ID" value="XM_025554293.1"/>
</dbReference>
<feature type="domain" description="BSD" evidence="2">
    <location>
        <begin position="228"/>
        <end position="280"/>
    </location>
</feature>
<gene>
    <name evidence="4" type="primary">LOC112683318</name>
</gene>
<name>A0A8B8FH69_9HEMI</name>
<evidence type="ECO:0000313" key="4">
    <source>
        <dbReference type="RefSeq" id="XP_025410078.1"/>
    </source>
</evidence>
<dbReference type="GO" id="GO:0005634">
    <property type="term" value="C:nucleus"/>
    <property type="evidence" value="ECO:0007669"/>
    <property type="project" value="TreeGrafter"/>
</dbReference>
<evidence type="ECO:0000313" key="3">
    <source>
        <dbReference type="Proteomes" id="UP000694846"/>
    </source>
</evidence>
<dbReference type="GO" id="GO:0048172">
    <property type="term" value="P:regulation of short-term neuronal synaptic plasticity"/>
    <property type="evidence" value="ECO:0007669"/>
    <property type="project" value="TreeGrafter"/>
</dbReference>
<proteinExistence type="predicted"/>
<evidence type="ECO:0000256" key="1">
    <source>
        <dbReference type="SAM" id="MobiDB-lite"/>
    </source>
</evidence>
<dbReference type="SUPFAM" id="SSF140383">
    <property type="entry name" value="BSD domain-like"/>
    <property type="match status" value="1"/>
</dbReference>
<dbReference type="PROSITE" id="PS50858">
    <property type="entry name" value="BSD"/>
    <property type="match status" value="1"/>
</dbReference>
<dbReference type="GO" id="GO:0038203">
    <property type="term" value="P:TORC2 signaling"/>
    <property type="evidence" value="ECO:0007669"/>
    <property type="project" value="TreeGrafter"/>
</dbReference>
<feature type="region of interest" description="Disordered" evidence="1">
    <location>
        <begin position="1"/>
        <end position="130"/>
    </location>
</feature>
<dbReference type="SMART" id="SM00751">
    <property type="entry name" value="BSD"/>
    <property type="match status" value="1"/>
</dbReference>
<dbReference type="InterPro" id="IPR035925">
    <property type="entry name" value="BSD_dom_sf"/>
</dbReference>
<accession>A0A8B8FH69</accession>
<dbReference type="InterPro" id="IPR005607">
    <property type="entry name" value="BSD_dom"/>
</dbReference>
<dbReference type="PANTHER" id="PTHR16019">
    <property type="entry name" value="SYNAPSE-ASSOCIATED PROTEIN"/>
    <property type="match status" value="1"/>
</dbReference>
<dbReference type="PANTHER" id="PTHR16019:SF6">
    <property type="entry name" value="SYNAPSE-ASSOCIATED PROTEIN 1"/>
    <property type="match status" value="1"/>
</dbReference>
<protein>
    <submittedName>
        <fullName evidence="4">Synapse-associated protein of 47 kDa isoform X1</fullName>
    </submittedName>
</protein>
<dbReference type="Gene3D" id="1.10.3970.10">
    <property type="entry name" value="BSD domain"/>
    <property type="match status" value="1"/>
</dbReference>
<feature type="region of interest" description="Disordered" evidence="1">
    <location>
        <begin position="371"/>
        <end position="392"/>
    </location>
</feature>
<feature type="compositionally biased region" description="Basic and acidic residues" evidence="1">
    <location>
        <begin position="91"/>
        <end position="102"/>
    </location>
</feature>
<feature type="compositionally biased region" description="Polar residues" evidence="1">
    <location>
        <begin position="1"/>
        <end position="11"/>
    </location>
</feature>
<dbReference type="InterPro" id="IPR051494">
    <property type="entry name" value="BSD_domain-containing"/>
</dbReference>
<dbReference type="Pfam" id="PF03909">
    <property type="entry name" value="BSD"/>
    <property type="match status" value="1"/>
</dbReference>
<dbReference type="AlphaFoldDB" id="A0A8B8FH69"/>